<dbReference type="Pfam" id="PF02355">
    <property type="entry name" value="SecD_SecF_C"/>
    <property type="match status" value="1"/>
</dbReference>
<reference evidence="14 15" key="1">
    <citation type="submission" date="2019-03" db="EMBL/GenBank/DDBJ databases">
        <title>Genomic Encyclopedia of Type Strains, Phase IV (KMG-IV): sequencing the most valuable type-strain genomes for metagenomic binning, comparative biology and taxonomic classification.</title>
        <authorList>
            <person name="Goeker M."/>
        </authorList>
    </citation>
    <scope>NUCLEOTIDE SEQUENCE [LARGE SCALE GENOMIC DNA]</scope>
    <source>
        <strain evidence="14 15">DSM 2132</strain>
    </source>
</reference>
<evidence type="ECO:0000259" key="11">
    <source>
        <dbReference type="Pfam" id="PF02355"/>
    </source>
</evidence>
<evidence type="ECO:0000256" key="10">
    <source>
        <dbReference type="HAMAP-Rule" id="MF_01463"/>
    </source>
</evidence>
<dbReference type="Proteomes" id="UP000295399">
    <property type="component" value="Unassembled WGS sequence"/>
</dbReference>
<dbReference type="FunFam" id="1.20.1640.10:FF:000004">
    <property type="entry name" value="Protein translocase subunit SecD"/>
    <property type="match status" value="1"/>
</dbReference>
<feature type="transmembrane region" description="Helical" evidence="10">
    <location>
        <begin position="490"/>
        <end position="514"/>
    </location>
</feature>
<dbReference type="GO" id="GO:0065002">
    <property type="term" value="P:intracellular protein transmembrane transport"/>
    <property type="evidence" value="ECO:0007669"/>
    <property type="project" value="UniProtKB-UniRule"/>
</dbReference>
<evidence type="ECO:0000313" key="14">
    <source>
        <dbReference type="EMBL" id="TCP38497.1"/>
    </source>
</evidence>
<dbReference type="Gene3D" id="3.30.70.3400">
    <property type="match status" value="2"/>
</dbReference>
<evidence type="ECO:0000256" key="6">
    <source>
        <dbReference type="ARBA" id="ARBA00022927"/>
    </source>
</evidence>
<dbReference type="InterPro" id="IPR055344">
    <property type="entry name" value="SecD_SecF_C_bact"/>
</dbReference>
<dbReference type="InterPro" id="IPR022813">
    <property type="entry name" value="SecD/SecF_arch_bac"/>
</dbReference>
<dbReference type="NCBIfam" id="TIGR00916">
    <property type="entry name" value="2A0604s01"/>
    <property type="match status" value="1"/>
</dbReference>
<keyword evidence="7 10" id="KW-1133">Transmembrane helix</keyword>
<dbReference type="PANTHER" id="PTHR30081">
    <property type="entry name" value="PROTEIN-EXPORT MEMBRANE PROTEIN SEC"/>
    <property type="match status" value="1"/>
</dbReference>
<evidence type="ECO:0000313" key="15">
    <source>
        <dbReference type="Proteomes" id="UP000295399"/>
    </source>
</evidence>
<dbReference type="Pfam" id="PF22599">
    <property type="entry name" value="SecDF_P1_head"/>
    <property type="match status" value="1"/>
</dbReference>
<evidence type="ECO:0000256" key="3">
    <source>
        <dbReference type="ARBA" id="ARBA00022475"/>
    </source>
</evidence>
<gene>
    <name evidence="10" type="primary">secD</name>
    <name evidence="14" type="ORF">EV659_101401</name>
</gene>
<comment type="subcellular location">
    <subcellularLocation>
        <location evidence="1 10">Cell membrane</location>
        <topology evidence="1 10">Multi-pass membrane protein</topology>
    </subcellularLocation>
</comment>
<evidence type="ECO:0000256" key="2">
    <source>
        <dbReference type="ARBA" id="ARBA00022448"/>
    </source>
</evidence>
<evidence type="ECO:0000256" key="7">
    <source>
        <dbReference type="ARBA" id="ARBA00022989"/>
    </source>
</evidence>
<dbReference type="Gene3D" id="1.20.1640.10">
    <property type="entry name" value="Multidrug efflux transporter AcrB transmembrane domain"/>
    <property type="match status" value="1"/>
</dbReference>
<keyword evidence="9 10" id="KW-0472">Membrane</keyword>
<dbReference type="GO" id="GO:0043952">
    <property type="term" value="P:protein transport by the Sec complex"/>
    <property type="evidence" value="ECO:0007669"/>
    <property type="project" value="UniProtKB-UniRule"/>
</dbReference>
<dbReference type="InterPro" id="IPR048634">
    <property type="entry name" value="SecD_SecF_C"/>
</dbReference>
<evidence type="ECO:0000259" key="12">
    <source>
        <dbReference type="Pfam" id="PF21760"/>
    </source>
</evidence>
<comment type="caution">
    <text evidence="14">The sequence shown here is derived from an EMBL/GenBank/DDBJ whole genome shotgun (WGS) entry which is preliminary data.</text>
</comment>
<dbReference type="AlphaFoldDB" id="A0A4R2PRW6"/>
<feature type="transmembrane region" description="Helical" evidence="10">
    <location>
        <begin position="369"/>
        <end position="389"/>
    </location>
</feature>
<dbReference type="GO" id="GO:0005886">
    <property type="term" value="C:plasma membrane"/>
    <property type="evidence" value="ECO:0007669"/>
    <property type="project" value="UniProtKB-SubCell"/>
</dbReference>
<dbReference type="NCBIfam" id="TIGR01129">
    <property type="entry name" value="secD"/>
    <property type="match status" value="1"/>
</dbReference>
<dbReference type="SUPFAM" id="SSF82866">
    <property type="entry name" value="Multidrug efflux transporter AcrB transmembrane domain"/>
    <property type="match status" value="1"/>
</dbReference>
<evidence type="ECO:0000256" key="4">
    <source>
        <dbReference type="ARBA" id="ARBA00022519"/>
    </source>
</evidence>
<dbReference type="Pfam" id="PF21760">
    <property type="entry name" value="SecD_1st"/>
    <property type="match status" value="1"/>
</dbReference>
<feature type="transmembrane region" description="Helical" evidence="10">
    <location>
        <begin position="462"/>
        <end position="484"/>
    </location>
</feature>
<keyword evidence="6 10" id="KW-0653">Protein transport</keyword>
<keyword evidence="3 10" id="KW-1003">Cell membrane</keyword>
<feature type="domain" description="Protein translocase subunit SecDF P1" evidence="12">
    <location>
        <begin position="163"/>
        <end position="221"/>
    </location>
</feature>
<dbReference type="RefSeq" id="WP_132706962.1">
    <property type="nucleotide sequence ID" value="NZ_JACIGF010000001.1"/>
</dbReference>
<accession>A0A4R2PRW6</accession>
<feature type="domain" description="SecDF P1 head subdomain" evidence="13">
    <location>
        <begin position="235"/>
        <end position="345"/>
    </location>
</feature>
<keyword evidence="8 10" id="KW-0811">Translocation</keyword>
<dbReference type="Pfam" id="PF07549">
    <property type="entry name" value="Sec_GG"/>
    <property type="match status" value="1"/>
</dbReference>
<comment type="subunit">
    <text evidence="10">Forms a complex with SecF. Part of the essential Sec protein translocation apparatus which comprises SecA, SecYEG and auxiliary proteins SecDF-YajC and YidC.</text>
</comment>
<name>A0A4R2PRW6_RHOSA</name>
<dbReference type="Gene3D" id="3.30.1360.200">
    <property type="match status" value="1"/>
</dbReference>
<evidence type="ECO:0000259" key="13">
    <source>
        <dbReference type="Pfam" id="PF22599"/>
    </source>
</evidence>
<keyword evidence="5 10" id="KW-0812">Transmembrane</keyword>
<feature type="transmembrane region" description="Helical" evidence="10">
    <location>
        <begin position="396"/>
        <end position="414"/>
    </location>
</feature>
<dbReference type="GO" id="GO:0015450">
    <property type="term" value="F:protein-transporting ATPase activity"/>
    <property type="evidence" value="ECO:0007669"/>
    <property type="project" value="InterPro"/>
</dbReference>
<evidence type="ECO:0000256" key="9">
    <source>
        <dbReference type="ARBA" id="ARBA00023136"/>
    </source>
</evidence>
<evidence type="ECO:0000256" key="8">
    <source>
        <dbReference type="ARBA" id="ARBA00023010"/>
    </source>
</evidence>
<dbReference type="InterPro" id="IPR005791">
    <property type="entry name" value="SecD"/>
</dbReference>
<dbReference type="GO" id="GO:0006605">
    <property type="term" value="P:protein targeting"/>
    <property type="evidence" value="ECO:0007669"/>
    <property type="project" value="UniProtKB-UniRule"/>
</dbReference>
<proteinExistence type="inferred from homology"/>
<keyword evidence="4" id="KW-0997">Cell inner membrane</keyword>
<dbReference type="InParanoid" id="A0A4R2PRW6"/>
<keyword evidence="15" id="KW-1185">Reference proteome</keyword>
<dbReference type="InterPro" id="IPR022646">
    <property type="entry name" value="SecD/SecF_CS"/>
</dbReference>
<comment type="function">
    <text evidence="10">Part of the Sec protein translocase complex. Interacts with the SecYEG preprotein conducting channel. SecDF uses the proton motive force (PMF) to complete protein translocation after the ATP-dependent function of SecA.</text>
</comment>
<comment type="similarity">
    <text evidence="10">Belongs to the SecD/SecF family. SecD subfamily.</text>
</comment>
<dbReference type="HAMAP" id="MF_01463_B">
    <property type="entry name" value="SecD_B"/>
    <property type="match status" value="1"/>
</dbReference>
<feature type="domain" description="Protein export membrane protein SecD/SecF C-terminal" evidence="11">
    <location>
        <begin position="349"/>
        <end position="518"/>
    </location>
</feature>
<dbReference type="FunCoup" id="A0A4R2PRW6">
    <property type="interactions" value="297"/>
</dbReference>
<dbReference type="EMBL" id="SLXO01000001">
    <property type="protein sequence ID" value="TCP38497.1"/>
    <property type="molecule type" value="Genomic_DNA"/>
</dbReference>
<comment type="caution">
    <text evidence="10">Lacks conserved residue(s) required for the propagation of feature annotation.</text>
</comment>
<dbReference type="InterPro" id="IPR048631">
    <property type="entry name" value="SecD_1st"/>
</dbReference>
<dbReference type="PANTHER" id="PTHR30081:SF1">
    <property type="entry name" value="PROTEIN TRANSLOCASE SUBUNIT SECD"/>
    <property type="match status" value="1"/>
</dbReference>
<evidence type="ECO:0000256" key="1">
    <source>
        <dbReference type="ARBA" id="ARBA00004651"/>
    </source>
</evidence>
<protein>
    <recommendedName>
        <fullName evidence="10">Protein translocase subunit SecD</fullName>
    </recommendedName>
</protein>
<sequence>MLQFSRFSIVAIIAVCVFGVLAAVPNLLTKEQLQSLPGFLPKSQVTLGLDLQGGAHLLLEVDTDTVIEERLEGLAEDVRESLREARIRARRPVLDRDARAVTTTLANAEDAAAAREALEALAQPVASSVFGGGIQAVAVSVDGTRVRAALTKEGIDARARSAVAQSIEVVRRRIDELGTREPNIQRVGEQRILLQVPGVGETESLKEVLNAEARLSFHMVAGNAEPSNPPAGTMVLSFADQTRQIVVERRPLLTGENLVDAQPSFDQNGLPVVSIRFDLAGGRTFAEVTRQNVGKPFAIVLDDEVLSAPVIREPILGGQAQISGSFTIEETQDLSVLLRAGALPAPLRILEERTVGPGLGQDSIEAGKLAAVIGLAGVVVFIVASYGLFGVLANAALLLNIVLILGALSAIGATLTLPGIAGIVLTIGMAVDANVLVFERVREEVKAGRQPFQAVDNGYRQALSTILDANITTLIAAVLLFQFGSGPVRGFAVTLGVGIVTSVFTAVVLTRLLLATWLRRTRPAKLPL</sequence>
<dbReference type="OrthoDB" id="9805019at2"/>
<keyword evidence="2 10" id="KW-0813">Transport</keyword>
<dbReference type="InterPro" id="IPR054384">
    <property type="entry name" value="SecDF_P1_head"/>
</dbReference>
<dbReference type="FunFam" id="3.30.1360.200:FF:000002">
    <property type="entry name" value="Preprotein translocase subunit SecD"/>
    <property type="match status" value="1"/>
</dbReference>
<feature type="transmembrane region" description="Helical" evidence="10">
    <location>
        <begin position="420"/>
        <end position="441"/>
    </location>
</feature>
<organism evidence="14 15">
    <name type="scientific">Rhodothalassium salexigens DSM 2132</name>
    <dbReference type="NCBI Taxonomy" id="1188247"/>
    <lineage>
        <taxon>Bacteria</taxon>
        <taxon>Pseudomonadati</taxon>
        <taxon>Pseudomonadota</taxon>
        <taxon>Alphaproteobacteria</taxon>
        <taxon>Rhodothalassiales</taxon>
        <taxon>Rhodothalassiaceae</taxon>
        <taxon>Rhodothalassium</taxon>
    </lineage>
</organism>
<evidence type="ECO:0000256" key="5">
    <source>
        <dbReference type="ARBA" id="ARBA00022692"/>
    </source>
</evidence>